<evidence type="ECO:0000313" key="2">
    <source>
        <dbReference type="EMBL" id="AYF99594.1"/>
    </source>
</evidence>
<sequence>MLAAFHPFHAWGWGFWFVPAIFWLLIVGLIITLVVTRRRRFGRHPYWGAGPGAHPWVQAQAARSAEAVLAERFARGDIEEVEYRARLEVLRSQQQPPQD</sequence>
<evidence type="ECO:0008006" key="4">
    <source>
        <dbReference type="Google" id="ProtNLM"/>
    </source>
</evidence>
<keyword evidence="1" id="KW-0472">Membrane</keyword>
<name>A0A387B753_9MICO</name>
<gene>
    <name evidence="2" type="ORF">D7I47_12250</name>
</gene>
<dbReference type="Proteomes" id="UP000278886">
    <property type="component" value="Chromosome"/>
</dbReference>
<proteinExistence type="predicted"/>
<evidence type="ECO:0000313" key="3">
    <source>
        <dbReference type="Proteomes" id="UP000278886"/>
    </source>
</evidence>
<protein>
    <recommendedName>
        <fullName evidence="4">SHOCT domain-containing protein</fullName>
    </recommendedName>
</protein>
<dbReference type="OrthoDB" id="3748887at2"/>
<dbReference type="EMBL" id="CP032630">
    <property type="protein sequence ID" value="AYF99594.1"/>
    <property type="molecule type" value="Genomic_DNA"/>
</dbReference>
<accession>A0A387B753</accession>
<evidence type="ECO:0000256" key="1">
    <source>
        <dbReference type="SAM" id="Phobius"/>
    </source>
</evidence>
<keyword evidence="1" id="KW-1133">Transmembrane helix</keyword>
<keyword evidence="3" id="KW-1185">Reference proteome</keyword>
<organism evidence="2 3">
    <name type="scientific">Protaetiibacter intestinalis</name>
    <dbReference type="NCBI Taxonomy" id="2419774"/>
    <lineage>
        <taxon>Bacteria</taxon>
        <taxon>Bacillati</taxon>
        <taxon>Actinomycetota</taxon>
        <taxon>Actinomycetes</taxon>
        <taxon>Micrococcales</taxon>
        <taxon>Microbacteriaceae</taxon>
        <taxon>Protaetiibacter</taxon>
    </lineage>
</organism>
<feature type="transmembrane region" description="Helical" evidence="1">
    <location>
        <begin position="13"/>
        <end position="35"/>
    </location>
</feature>
<keyword evidence="1" id="KW-0812">Transmembrane</keyword>
<dbReference type="KEGG" id="lyd:D7I47_12250"/>
<dbReference type="AlphaFoldDB" id="A0A387B753"/>
<reference evidence="3" key="1">
    <citation type="submission" date="2018-09" db="EMBL/GenBank/DDBJ databases">
        <title>Genome sequencing of strain 2DFWR-13.</title>
        <authorList>
            <person name="Heo J."/>
            <person name="Kim S.-J."/>
            <person name="Kwon S.-W."/>
        </authorList>
    </citation>
    <scope>NUCLEOTIDE SEQUENCE [LARGE SCALE GENOMIC DNA]</scope>
    <source>
        <strain evidence="3">2DFWR-13</strain>
    </source>
</reference>